<dbReference type="InterPro" id="IPR029865">
    <property type="entry name" value="KIAA0319-like"/>
</dbReference>
<evidence type="ECO:0000313" key="3">
    <source>
        <dbReference type="EMBL" id="SDK66230.1"/>
    </source>
</evidence>
<proteinExistence type="predicted"/>
<dbReference type="Gene3D" id="2.60.40.10">
    <property type="entry name" value="Immunoglobulins"/>
    <property type="match status" value="2"/>
</dbReference>
<sequence length="967" mass="105435">MKAIIIIFVALIAAPTFGQVSIYLEGESGIFVGSAGKYGKLELTEDNFQFTVDRSVVHGGLHITAYENDVEPDPSTAIASVSVEGPIGGFPAPGHYEAVEFKGATSYYAGLGISGTGDACSQLVGDIEVHEITYDIEGNIGQLAADFRIRCKNALRYTNAKLRLNSTIPLHLQPVAHAGVDQTVSPGSTVFLDGSSSSSEGGVIASYQWRQVGGPPVVLNDAKTALPSFVFPIEINSGVIELELEIEDDQGRIATDRMLVQAGGVREGLVSTLYDLPHNYWAPIEIVRQEFDSTLVDVTRTMRKGVLVKYNKSPLIEFEQAGEGELDIDNSPFSAANRGAVYGNTIPSLHLYQYCDYIYGPSENSFYNIVDRAFDDAGNITRFAIDYEDQCNNFTTRRLMGRIRYNSLIPVDDDGIYAIAGSDIEVVHGNTANLIGFFSYSARSSRNISSYDWQQVGGPIISISNPTTPVALIDTSMLPEGAHLLTFRLTVNDSLGRTASDEVRVRVIAPETPKTRAVLISEPGSWVGEGRVLAGENNSTAEIRLQQNDPELYPFTPYEILNLNFLSRDRWSINLQLPEGELLREGSYFNLQRIPYEGQPSFSIGVNARGCSGAISDIHVSHLRRDERGRIQALALDFDTFCSSEGSKLKGYYRFNSEEAIPVNQPNFDLLSPALVSEGKTIQIKLDALDRDQLDVKWDVFLGPKFTLAGADTLSPYLLAPSIPPGEDKWLVFRAKVRDAAGNFSERYASVRIQDSGQNILDWVETDRKNDKPILLEDRTGNLFGFRILSGARSVNLLDLELLEADLPEGLGISTMVTPIVSSHVSGVGGDGAELYIQGSLSASEIVVAYQQPDGNWIEAPESHMAVEKLESGWTRVYVSPEPNYVAAPPGKDYGHWLTVAIGNRVIAPESTSGDNTNDDGSGSGSQSERQGGGGSIGSTWLGMLLLILILRMITINNLALQVLVRR</sequence>
<feature type="region of interest" description="Disordered" evidence="1">
    <location>
        <begin position="909"/>
        <end position="934"/>
    </location>
</feature>
<dbReference type="STRING" id="658219.SAMN05216212_2919"/>
<dbReference type="InterPro" id="IPR013783">
    <property type="entry name" value="Ig-like_fold"/>
</dbReference>
<dbReference type="OrthoDB" id="4241492at2"/>
<keyword evidence="2" id="KW-1133">Transmembrane helix</keyword>
<evidence type="ECO:0000256" key="2">
    <source>
        <dbReference type="SAM" id="Phobius"/>
    </source>
</evidence>
<dbReference type="Proteomes" id="UP000199305">
    <property type="component" value="Unassembled WGS sequence"/>
</dbReference>
<dbReference type="AlphaFoldDB" id="A0A1G9DQY3"/>
<gene>
    <name evidence="3" type="ORF">SAMN05216212_2919</name>
</gene>
<dbReference type="GO" id="GO:0031410">
    <property type="term" value="C:cytoplasmic vesicle"/>
    <property type="evidence" value="ECO:0007669"/>
    <property type="project" value="TreeGrafter"/>
</dbReference>
<reference evidence="4" key="1">
    <citation type="submission" date="2016-10" db="EMBL/GenBank/DDBJ databases">
        <authorList>
            <person name="Varghese N."/>
            <person name="Submissions S."/>
        </authorList>
    </citation>
    <scope>NUCLEOTIDE SEQUENCE [LARGE SCALE GENOMIC DNA]</scope>
    <source>
        <strain evidence="4">CGMCC 1.10658</strain>
    </source>
</reference>
<dbReference type="RefSeq" id="WP_091515900.1">
    <property type="nucleotide sequence ID" value="NZ_FNFH01000006.1"/>
</dbReference>
<keyword evidence="2" id="KW-0472">Membrane</keyword>
<dbReference type="GO" id="GO:0016020">
    <property type="term" value="C:membrane"/>
    <property type="evidence" value="ECO:0007669"/>
    <property type="project" value="TreeGrafter"/>
</dbReference>
<organism evidence="3 4">
    <name type="scientific">Microbulbifer yueqingensis</name>
    <dbReference type="NCBI Taxonomy" id="658219"/>
    <lineage>
        <taxon>Bacteria</taxon>
        <taxon>Pseudomonadati</taxon>
        <taxon>Pseudomonadota</taxon>
        <taxon>Gammaproteobacteria</taxon>
        <taxon>Cellvibrionales</taxon>
        <taxon>Microbulbiferaceae</taxon>
        <taxon>Microbulbifer</taxon>
    </lineage>
</organism>
<keyword evidence="2" id="KW-0812">Transmembrane</keyword>
<accession>A0A1G9DQY3</accession>
<keyword evidence="4" id="KW-1185">Reference proteome</keyword>
<evidence type="ECO:0000256" key="1">
    <source>
        <dbReference type="SAM" id="MobiDB-lite"/>
    </source>
</evidence>
<name>A0A1G9DQY3_9GAMM</name>
<evidence type="ECO:0000313" key="4">
    <source>
        <dbReference type="Proteomes" id="UP000199305"/>
    </source>
</evidence>
<dbReference type="PANTHER" id="PTHR46182">
    <property type="entry name" value="FI19480P1"/>
    <property type="match status" value="1"/>
</dbReference>
<protein>
    <recommendedName>
        <fullName evidence="5">PKD/Chitinase domain-containing protein</fullName>
    </recommendedName>
</protein>
<dbReference type="PANTHER" id="PTHR46182:SF2">
    <property type="entry name" value="FI19480P1"/>
    <property type="match status" value="1"/>
</dbReference>
<feature type="compositionally biased region" description="Low complexity" evidence="1">
    <location>
        <begin position="911"/>
        <end position="930"/>
    </location>
</feature>
<dbReference type="EMBL" id="FNFH01000006">
    <property type="protein sequence ID" value="SDK66230.1"/>
    <property type="molecule type" value="Genomic_DNA"/>
</dbReference>
<dbReference type="Pfam" id="PF22352">
    <property type="entry name" value="K319L-like_PKD"/>
    <property type="match status" value="2"/>
</dbReference>
<feature type="transmembrane region" description="Helical" evidence="2">
    <location>
        <begin position="941"/>
        <end position="965"/>
    </location>
</feature>
<evidence type="ECO:0008006" key="5">
    <source>
        <dbReference type="Google" id="ProtNLM"/>
    </source>
</evidence>